<accession>A0A2M7GBD2</accession>
<proteinExistence type="predicted"/>
<reference evidence="3 4" key="1">
    <citation type="submission" date="2017-09" db="EMBL/GenBank/DDBJ databases">
        <title>Depth-based differentiation of microbial function through sediment-hosted aquifers and enrichment of novel symbionts in the deep terrestrial subsurface.</title>
        <authorList>
            <person name="Probst A.J."/>
            <person name="Ladd B."/>
            <person name="Jarett J.K."/>
            <person name="Geller-Mcgrath D.E."/>
            <person name="Sieber C.M."/>
            <person name="Emerson J.B."/>
            <person name="Anantharaman K."/>
            <person name="Thomas B.C."/>
            <person name="Malmstrom R."/>
            <person name="Stieglmeier M."/>
            <person name="Klingl A."/>
            <person name="Woyke T."/>
            <person name="Ryan C.M."/>
            <person name="Banfield J.F."/>
        </authorList>
    </citation>
    <scope>NUCLEOTIDE SEQUENCE [LARGE SCALE GENOMIC DNA]</scope>
    <source>
        <strain evidence="3">CG17_big_fil_post_rev_8_21_14_2_50_48_46</strain>
    </source>
</reference>
<dbReference type="PANTHER" id="PTHR33371:SF4">
    <property type="entry name" value="INTERMEMBRANE PHOSPHOLIPID TRANSPORT SYSTEM BINDING PROTEIN MLAD"/>
    <property type="match status" value="1"/>
</dbReference>
<evidence type="ECO:0000313" key="3">
    <source>
        <dbReference type="EMBL" id="PIW19484.1"/>
    </source>
</evidence>
<protein>
    <recommendedName>
        <fullName evidence="2">Mce/MlaD domain-containing protein</fullName>
    </recommendedName>
</protein>
<dbReference type="InterPro" id="IPR052336">
    <property type="entry name" value="MlaD_Phospholipid_Transporter"/>
</dbReference>
<sequence>MNSAFKVGLITILTVVTLLVGVIYIWQINPYAYYQITGYFPHVGGIKVGSKVTLMGVEIGETFAIEAEPAQRRVKISMNIKRDIKLPVNSKFTIITTGLVGDKNIEVFPPEKVSKNYLEAGAEITGNPPASLDTIFTEAQAMMKSARQLVDNPELRENILQTAGTINKTASQLSGLFKDIKGVTSGFGKLTTQTEILLKQINGATTATIPEVQAIIASTRRIAGNVEALSGQVNELANDPQMLNNTRQSISNINGLTRQWQDFTKDLQGLTRKFEGITDDVKTITGDVLEISHDPEIKKNIRTVAKNATRLTNAIFDLTDPQTQTNQLDLNFRAEALGAMRLTQDFKAVPGAVGNFNVFGDLGLGGPVSYFRVGLDEIGDGNLINLQAGSKIDDKSLVRFGLVRGKIGAGADFNMKLLDQPLTLSGELYDINSPRMRLGLLQNIWQDYGLSLYWDNQFVRGINEFNLGFRWQPRTTKQEPAHPPR</sequence>
<feature type="transmembrane region" description="Helical" evidence="1">
    <location>
        <begin position="7"/>
        <end position="26"/>
    </location>
</feature>
<keyword evidence="1" id="KW-0812">Transmembrane</keyword>
<dbReference type="EMBL" id="PFFQ01000004">
    <property type="protein sequence ID" value="PIW19484.1"/>
    <property type="molecule type" value="Genomic_DNA"/>
</dbReference>
<organism evidence="3 4">
    <name type="scientific">bacterium (Candidatus Blackallbacteria) CG17_big_fil_post_rev_8_21_14_2_50_48_46</name>
    <dbReference type="NCBI Taxonomy" id="2014261"/>
    <lineage>
        <taxon>Bacteria</taxon>
        <taxon>Candidatus Blackallbacteria</taxon>
    </lineage>
</organism>
<evidence type="ECO:0000256" key="1">
    <source>
        <dbReference type="SAM" id="Phobius"/>
    </source>
</evidence>
<dbReference type="InterPro" id="IPR003399">
    <property type="entry name" value="Mce/MlaD"/>
</dbReference>
<dbReference type="Pfam" id="PF02470">
    <property type="entry name" value="MlaD"/>
    <property type="match status" value="1"/>
</dbReference>
<dbReference type="Proteomes" id="UP000231019">
    <property type="component" value="Unassembled WGS sequence"/>
</dbReference>
<dbReference type="PANTHER" id="PTHR33371">
    <property type="entry name" value="INTERMEMBRANE PHOSPHOLIPID TRANSPORT SYSTEM BINDING PROTEIN MLAD-RELATED"/>
    <property type="match status" value="1"/>
</dbReference>
<feature type="domain" description="Mce/MlaD" evidence="2">
    <location>
        <begin position="33"/>
        <end position="109"/>
    </location>
</feature>
<evidence type="ECO:0000313" key="4">
    <source>
        <dbReference type="Proteomes" id="UP000231019"/>
    </source>
</evidence>
<dbReference type="AlphaFoldDB" id="A0A2M7GBD2"/>
<gene>
    <name evidence="3" type="ORF">COW36_01195</name>
</gene>
<comment type="caution">
    <text evidence="3">The sequence shown here is derived from an EMBL/GenBank/DDBJ whole genome shotgun (WGS) entry which is preliminary data.</text>
</comment>
<evidence type="ECO:0000259" key="2">
    <source>
        <dbReference type="Pfam" id="PF02470"/>
    </source>
</evidence>
<keyword evidence="1" id="KW-0472">Membrane</keyword>
<name>A0A2M7GBD2_9BACT</name>
<keyword evidence="1" id="KW-1133">Transmembrane helix</keyword>
<dbReference type="SUPFAM" id="SSF58104">
    <property type="entry name" value="Methyl-accepting chemotaxis protein (MCP) signaling domain"/>
    <property type="match status" value="1"/>
</dbReference>